<organism evidence="2">
    <name type="scientific">Anguilla anguilla</name>
    <name type="common">European freshwater eel</name>
    <name type="synonym">Muraena anguilla</name>
    <dbReference type="NCBI Taxonomy" id="7936"/>
    <lineage>
        <taxon>Eukaryota</taxon>
        <taxon>Metazoa</taxon>
        <taxon>Chordata</taxon>
        <taxon>Craniata</taxon>
        <taxon>Vertebrata</taxon>
        <taxon>Euteleostomi</taxon>
        <taxon>Actinopterygii</taxon>
        <taxon>Neopterygii</taxon>
        <taxon>Teleostei</taxon>
        <taxon>Anguilliformes</taxon>
        <taxon>Anguillidae</taxon>
        <taxon>Anguilla</taxon>
    </lineage>
</organism>
<dbReference type="EMBL" id="GBXM01067642">
    <property type="protein sequence ID" value="JAH40935.1"/>
    <property type="molecule type" value="Transcribed_RNA"/>
</dbReference>
<feature type="region of interest" description="Disordered" evidence="1">
    <location>
        <begin position="1"/>
        <end position="23"/>
    </location>
</feature>
<proteinExistence type="predicted"/>
<evidence type="ECO:0000313" key="2">
    <source>
        <dbReference type="EMBL" id="JAH40935.1"/>
    </source>
</evidence>
<accession>A0A0E9SJU2</accession>
<reference evidence="2" key="1">
    <citation type="submission" date="2014-11" db="EMBL/GenBank/DDBJ databases">
        <authorList>
            <person name="Amaro Gonzalez C."/>
        </authorList>
    </citation>
    <scope>NUCLEOTIDE SEQUENCE</scope>
</reference>
<protein>
    <submittedName>
        <fullName evidence="2">Uncharacterized protein</fullName>
    </submittedName>
</protein>
<evidence type="ECO:0000256" key="1">
    <source>
        <dbReference type="SAM" id="MobiDB-lite"/>
    </source>
</evidence>
<dbReference type="AlphaFoldDB" id="A0A0E9SJU2"/>
<name>A0A0E9SJU2_ANGAN</name>
<reference evidence="2" key="2">
    <citation type="journal article" date="2015" name="Fish Shellfish Immunol.">
        <title>Early steps in the European eel (Anguilla anguilla)-Vibrio vulnificus interaction in the gills: Role of the RtxA13 toxin.</title>
        <authorList>
            <person name="Callol A."/>
            <person name="Pajuelo D."/>
            <person name="Ebbesson L."/>
            <person name="Teles M."/>
            <person name="MacKenzie S."/>
            <person name="Amaro C."/>
        </authorList>
    </citation>
    <scope>NUCLEOTIDE SEQUENCE</scope>
</reference>
<sequence>MHIFYEAGCTDEREKKKTKQRLS</sequence>